<dbReference type="PANTHER" id="PTHR33099">
    <property type="entry name" value="FE2OG DIOXYGENASE DOMAIN-CONTAINING PROTEIN"/>
    <property type="match status" value="1"/>
</dbReference>
<protein>
    <recommendedName>
        <fullName evidence="4">Fe2OG dioxygenase domain-containing protein</fullName>
    </recommendedName>
</protein>
<feature type="signal peptide" evidence="1">
    <location>
        <begin position="1"/>
        <end position="17"/>
    </location>
</feature>
<proteinExistence type="predicted"/>
<evidence type="ECO:0000256" key="1">
    <source>
        <dbReference type="SAM" id="SignalP"/>
    </source>
</evidence>
<keyword evidence="1" id="KW-0732">Signal</keyword>
<evidence type="ECO:0008006" key="4">
    <source>
        <dbReference type="Google" id="ProtNLM"/>
    </source>
</evidence>
<gene>
    <name evidence="2" type="ORF">CPB83DRAFT_894426</name>
</gene>
<accession>A0A9P6EG20</accession>
<comment type="caution">
    <text evidence="2">The sequence shown here is derived from an EMBL/GenBank/DDBJ whole genome shotgun (WGS) entry which is preliminary data.</text>
</comment>
<evidence type="ECO:0000313" key="3">
    <source>
        <dbReference type="Proteomes" id="UP000807306"/>
    </source>
</evidence>
<dbReference type="PANTHER" id="PTHR33099:SF7">
    <property type="entry name" value="MYND-TYPE DOMAIN-CONTAINING PROTEIN"/>
    <property type="match status" value="1"/>
</dbReference>
<feature type="chain" id="PRO_5040255736" description="Fe2OG dioxygenase domain-containing protein" evidence="1">
    <location>
        <begin position="18"/>
        <end position="461"/>
    </location>
</feature>
<dbReference type="EMBL" id="MU157853">
    <property type="protein sequence ID" value="KAF9528390.1"/>
    <property type="molecule type" value="Genomic_DNA"/>
</dbReference>
<dbReference type="Gene3D" id="2.60.120.620">
    <property type="entry name" value="q2cbj1_9rhob like domain"/>
    <property type="match status" value="1"/>
</dbReference>
<reference evidence="2" key="1">
    <citation type="submission" date="2020-11" db="EMBL/GenBank/DDBJ databases">
        <authorList>
            <consortium name="DOE Joint Genome Institute"/>
            <person name="Ahrendt S."/>
            <person name="Riley R."/>
            <person name="Andreopoulos W."/>
            <person name="Labutti K."/>
            <person name="Pangilinan J."/>
            <person name="Ruiz-Duenas F.J."/>
            <person name="Barrasa J.M."/>
            <person name="Sanchez-Garcia M."/>
            <person name="Camarero S."/>
            <person name="Miyauchi S."/>
            <person name="Serrano A."/>
            <person name="Linde D."/>
            <person name="Babiker R."/>
            <person name="Drula E."/>
            <person name="Ayuso-Fernandez I."/>
            <person name="Pacheco R."/>
            <person name="Padilla G."/>
            <person name="Ferreira P."/>
            <person name="Barriuso J."/>
            <person name="Kellner H."/>
            <person name="Castanera R."/>
            <person name="Alfaro M."/>
            <person name="Ramirez L."/>
            <person name="Pisabarro A.G."/>
            <person name="Kuo A."/>
            <person name="Tritt A."/>
            <person name="Lipzen A."/>
            <person name="He G."/>
            <person name="Yan M."/>
            <person name="Ng V."/>
            <person name="Cullen D."/>
            <person name="Martin F."/>
            <person name="Rosso M.-N."/>
            <person name="Henrissat B."/>
            <person name="Hibbett D."/>
            <person name="Martinez A.T."/>
            <person name="Grigoriev I.V."/>
        </authorList>
    </citation>
    <scope>NUCLEOTIDE SEQUENCE</scope>
    <source>
        <strain evidence="2">CBS 506.95</strain>
    </source>
</reference>
<keyword evidence="3" id="KW-1185">Reference proteome</keyword>
<name>A0A9P6EG20_9AGAR</name>
<dbReference type="OrthoDB" id="27483at2759"/>
<dbReference type="Proteomes" id="UP000807306">
    <property type="component" value="Unassembled WGS sequence"/>
</dbReference>
<organism evidence="2 3">
    <name type="scientific">Crepidotus variabilis</name>
    <dbReference type="NCBI Taxonomy" id="179855"/>
    <lineage>
        <taxon>Eukaryota</taxon>
        <taxon>Fungi</taxon>
        <taxon>Dikarya</taxon>
        <taxon>Basidiomycota</taxon>
        <taxon>Agaricomycotina</taxon>
        <taxon>Agaricomycetes</taxon>
        <taxon>Agaricomycetidae</taxon>
        <taxon>Agaricales</taxon>
        <taxon>Agaricineae</taxon>
        <taxon>Crepidotaceae</taxon>
        <taxon>Crepidotus</taxon>
    </lineage>
</organism>
<evidence type="ECO:0000313" key="2">
    <source>
        <dbReference type="EMBL" id="KAF9528390.1"/>
    </source>
</evidence>
<sequence length="461" mass="51756">MLCFNQVLLEIAGIAFAEHLLVAGYRQPPFNTGVIPLREGAASHFYSSNASTTQYPTNAQLEKLANTCQPATFGINQQDVLDDKYRKAGKLDATDFATQFTPAYLGIVNPIYEHLLKGRVTASTMPIIVELYKLNVYGPGAFFKAHVDTLRSDKMFSSLVVVLPTVHEGGSLTFRRNGNEWTDVEHEVAPVTSGYRVTLTYNLYFQKNAQPTAAITGVTPDPGLTQSLELVFEDPTFLPNGGLLGLGLSHKYPFDHKSTILTDILQWWKDPDAGLKQLCERLSLKVAVKAVYQEDGLVCLLDEFYKFRDHRIEDGYVRFLVEDVQVGQGVIKLPEEEGSDEEEPEEEFSRRHVPVPIIWAKPLQKVNKFASQYMDYGNEASTTLMAKYVLWLQFSQNFRWYSNNFSLGGLARGSSLSVLEYGLKTVIQNTIMFYQQEHPHHVVAIGVANILPRIENTSRSA</sequence>
<dbReference type="AlphaFoldDB" id="A0A9P6EG20"/>